<dbReference type="Proteomes" id="UP000355283">
    <property type="component" value="Unassembled WGS sequence"/>
</dbReference>
<protein>
    <recommendedName>
        <fullName evidence="5">Glutamine amidotransferase type-2 domain-containing protein</fullName>
    </recommendedName>
</protein>
<name>A0A4D9D3G7_9STRA</name>
<keyword evidence="7" id="KW-1185">Reference proteome</keyword>
<organism evidence="6 7">
    <name type="scientific">Nannochloropsis salina CCMP1776</name>
    <dbReference type="NCBI Taxonomy" id="1027361"/>
    <lineage>
        <taxon>Eukaryota</taxon>
        <taxon>Sar</taxon>
        <taxon>Stramenopiles</taxon>
        <taxon>Ochrophyta</taxon>
        <taxon>Eustigmatophyceae</taxon>
        <taxon>Eustigmatales</taxon>
        <taxon>Monodopsidaceae</taxon>
        <taxon>Microchloropsis</taxon>
        <taxon>Microchloropsis salina</taxon>
    </lineage>
</organism>
<evidence type="ECO:0000259" key="5">
    <source>
        <dbReference type="PROSITE" id="PS51278"/>
    </source>
</evidence>
<dbReference type="OrthoDB" id="10252281at2759"/>
<dbReference type="InterPro" id="IPR051857">
    <property type="entry name" value="Asn_synthetase_domain"/>
</dbReference>
<dbReference type="InterPro" id="IPR014729">
    <property type="entry name" value="Rossmann-like_a/b/a_fold"/>
</dbReference>
<feature type="region of interest" description="Disordered" evidence="4">
    <location>
        <begin position="556"/>
        <end position="625"/>
    </location>
</feature>
<sequence>MCGVGLFLHRVTAATAGQESTAAVASLEEAIAPRGPDQQGNMVLALGNEWSLVLLASVLHMRGPCICSQPAQDASGNVLLWNGEVFAESQGREEDKDRSGIVEDFGGESTLQLMNNDTEKLLQELGGPLDGRVSDLDEGRSDALLPISRHVRRTLAKIKGPWAMIFYHSASNTLHFGRDRLGRRSLVMSKASGRDDEDMDWMAVASTSTPFSRINKGVRERGAREGEQNIWEEVPVDGLRVLDLSFASNGSSLLRRPHLVPWGHPFPLLSGPRLLPMTHSQAMDSLYYLLGEAVRRRVVCVQSPPCAPCPSPGTAAWPVAVLTEEQEQASAGPPAHVGVLYSGGVDCQVLAALTHLQLGSEPEASSPVDLLNVCFDSPGGHRSPDRLAALAGWLELRRTFPTRRWRLILVDVDDYGEEVGSVEEELRRLILPCSTPMDFNIACAFYHAARGVGRVACVEEAARVLEEAAAAGLGGKLLRYGKAAPKEGPPGGRGGGGREAGSSTGKVKELPGPCTAPGCRRVFKPGCMDRLCHYCCRKRRREAFGAAEGAAKPEVLRGGKEAEGNHRLGGGNVAQRQPLEQGQRCRVHEPGKPSPLPSGETLGRASSPSSLSQGPPLASPSPLSTPLYRSRARALLVGVGADEQLAGYGRHRATFQKGGEAALVAELAMDLGRLWTRNLGRDDRVIASHGREARFPYLDEDVMAFLSSLPPTLKYTLTASMGVGDKMILRELARQRLGLEGAAALVKRAIQFGSRISREASMHNFGSHRAGKQKHREERAGGKGGEGRTPEPACGMVDAGRHEVNKLQ</sequence>
<accession>A0A4D9D3G7</accession>
<gene>
    <name evidence="6" type="ORF">NSK_002902</name>
</gene>
<dbReference type="InterPro" id="IPR001962">
    <property type="entry name" value="Asn_synthase"/>
</dbReference>
<dbReference type="EMBL" id="SDOX01000010">
    <property type="protein sequence ID" value="TFJ86082.1"/>
    <property type="molecule type" value="Genomic_DNA"/>
</dbReference>
<evidence type="ECO:0000313" key="6">
    <source>
        <dbReference type="EMBL" id="TFJ86082.1"/>
    </source>
</evidence>
<dbReference type="PANTHER" id="PTHR45937">
    <property type="entry name" value="ASPARAGINE SYNTHETASE DOMAIN-CONTAINING PROTEIN 1"/>
    <property type="match status" value="1"/>
</dbReference>
<dbReference type="PROSITE" id="PS51278">
    <property type="entry name" value="GATASE_TYPE_2"/>
    <property type="match status" value="1"/>
</dbReference>
<evidence type="ECO:0000256" key="4">
    <source>
        <dbReference type="SAM" id="MobiDB-lite"/>
    </source>
</evidence>
<evidence type="ECO:0000256" key="2">
    <source>
        <dbReference type="ARBA" id="ARBA00022888"/>
    </source>
</evidence>
<comment type="caution">
    <text evidence="6">The sequence shown here is derived from an EMBL/GenBank/DDBJ whole genome shotgun (WGS) entry which is preliminary data.</text>
</comment>
<dbReference type="GO" id="GO:0006529">
    <property type="term" value="P:asparagine biosynthetic process"/>
    <property type="evidence" value="ECO:0007669"/>
    <property type="project" value="UniProtKB-KW"/>
</dbReference>
<dbReference type="InterPro" id="IPR029055">
    <property type="entry name" value="Ntn_hydrolases_N"/>
</dbReference>
<dbReference type="CDD" id="cd01991">
    <property type="entry name" value="Asn_synthase_B_C"/>
    <property type="match status" value="1"/>
</dbReference>
<feature type="compositionally biased region" description="Basic and acidic residues" evidence="4">
    <location>
        <begin position="556"/>
        <end position="566"/>
    </location>
</feature>
<dbReference type="AlphaFoldDB" id="A0A4D9D3G7"/>
<proteinExistence type="predicted"/>
<dbReference type="SUPFAM" id="SSF52402">
    <property type="entry name" value="Adenine nucleotide alpha hydrolases-like"/>
    <property type="match status" value="1"/>
</dbReference>
<feature type="region of interest" description="Disordered" evidence="4">
    <location>
        <begin position="764"/>
        <end position="808"/>
    </location>
</feature>
<dbReference type="Gene3D" id="3.60.20.10">
    <property type="entry name" value="Glutamine Phosphoribosylpyrophosphate, subunit 1, domain 1"/>
    <property type="match status" value="1"/>
</dbReference>
<reference evidence="6 7" key="1">
    <citation type="submission" date="2019-01" db="EMBL/GenBank/DDBJ databases">
        <title>Nuclear Genome Assembly of the Microalgal Biofuel strain Nannochloropsis salina CCMP1776.</title>
        <authorList>
            <person name="Hovde B."/>
        </authorList>
    </citation>
    <scope>NUCLEOTIDE SEQUENCE [LARGE SCALE GENOMIC DNA]</scope>
    <source>
        <strain evidence="6 7">CCMP1776</strain>
    </source>
</reference>
<feature type="region of interest" description="Disordered" evidence="4">
    <location>
        <begin position="484"/>
        <end position="509"/>
    </location>
</feature>
<dbReference type="InterPro" id="IPR017932">
    <property type="entry name" value="GATase_2_dom"/>
</dbReference>
<keyword evidence="2" id="KW-0061">Asparagine biosynthesis</keyword>
<evidence type="ECO:0000256" key="1">
    <source>
        <dbReference type="ARBA" id="ARBA00022605"/>
    </source>
</evidence>
<dbReference type="Gene3D" id="3.40.50.620">
    <property type="entry name" value="HUPs"/>
    <property type="match status" value="2"/>
</dbReference>
<feature type="compositionally biased region" description="Basic and acidic residues" evidence="4">
    <location>
        <begin position="799"/>
        <end position="808"/>
    </location>
</feature>
<feature type="domain" description="Glutamine amidotransferase type-2" evidence="5">
    <location>
        <begin position="2"/>
        <end position="245"/>
    </location>
</feature>
<dbReference type="SUPFAM" id="SSF56235">
    <property type="entry name" value="N-terminal nucleophile aminohydrolases (Ntn hydrolases)"/>
    <property type="match status" value="1"/>
</dbReference>
<keyword evidence="1" id="KW-0028">Amino-acid biosynthesis</keyword>
<feature type="compositionally biased region" description="Basic and acidic residues" evidence="4">
    <location>
        <begin position="775"/>
        <end position="789"/>
    </location>
</feature>
<dbReference type="PANTHER" id="PTHR45937:SF1">
    <property type="entry name" value="ASPARAGINE SYNTHETASE DOMAIN-CONTAINING PROTEIN 1"/>
    <property type="match status" value="1"/>
</dbReference>
<evidence type="ECO:0000313" key="7">
    <source>
        <dbReference type="Proteomes" id="UP000355283"/>
    </source>
</evidence>
<dbReference type="GO" id="GO:0004066">
    <property type="term" value="F:asparagine synthase (glutamine-hydrolyzing) activity"/>
    <property type="evidence" value="ECO:0007669"/>
    <property type="project" value="InterPro"/>
</dbReference>
<feature type="compositionally biased region" description="Gly residues" evidence="4">
    <location>
        <begin position="489"/>
        <end position="499"/>
    </location>
</feature>
<dbReference type="Pfam" id="PF00733">
    <property type="entry name" value="Asn_synthase"/>
    <property type="match status" value="1"/>
</dbReference>
<feature type="compositionally biased region" description="Low complexity" evidence="4">
    <location>
        <begin position="606"/>
        <end position="625"/>
    </location>
</feature>
<keyword evidence="3" id="KW-0315">Glutamine amidotransferase</keyword>
<evidence type="ECO:0000256" key="3">
    <source>
        <dbReference type="ARBA" id="ARBA00022962"/>
    </source>
</evidence>